<comment type="caution">
    <text evidence="1">The sequence shown here is derived from an EMBL/GenBank/DDBJ whole genome shotgun (WGS) entry which is preliminary data.</text>
</comment>
<dbReference type="InterPro" id="IPR013078">
    <property type="entry name" value="His_Pase_superF_clade-1"/>
</dbReference>
<evidence type="ECO:0000313" key="1">
    <source>
        <dbReference type="EMBL" id="RIH63216.1"/>
    </source>
</evidence>
<sequence length="164" mass="19025">MKRVVIVRHAKAVPYGYEDDFNRDLRDRGKNDAKRVSHELKNLGIESDLMISSPAKRALKTARIFAENLGYSENKIRQEPNIYHGLTTADFLELIQSLPEEAETVFFFGHNPGFHYFVQNLLRHYNLDMPTCVSVGINFNVDQWQEVEARTGELGFRFTPKMFK</sequence>
<dbReference type="Gene3D" id="3.40.50.1240">
    <property type="entry name" value="Phosphoglycerate mutase-like"/>
    <property type="match status" value="1"/>
</dbReference>
<dbReference type="CDD" id="cd07067">
    <property type="entry name" value="HP_PGM_like"/>
    <property type="match status" value="1"/>
</dbReference>
<dbReference type="Pfam" id="PF00300">
    <property type="entry name" value="His_Phos_1"/>
    <property type="match status" value="1"/>
</dbReference>
<protein>
    <submittedName>
        <fullName evidence="1">Histidine phosphatase family protein</fullName>
    </submittedName>
</protein>
<dbReference type="InterPro" id="IPR029033">
    <property type="entry name" value="His_PPase_superfam"/>
</dbReference>
<gene>
    <name evidence="1" type="ORF">D1164_21065</name>
</gene>
<accession>A0A399CVF3</accession>
<dbReference type="EMBL" id="QWET01000024">
    <property type="protein sequence ID" value="RIH63216.1"/>
    <property type="molecule type" value="Genomic_DNA"/>
</dbReference>
<dbReference type="Proteomes" id="UP000266441">
    <property type="component" value="Unassembled WGS sequence"/>
</dbReference>
<keyword evidence="2" id="KW-1185">Reference proteome</keyword>
<organism evidence="1 2">
    <name type="scientific">Mariniphaga sediminis</name>
    <dbReference type="NCBI Taxonomy" id="1628158"/>
    <lineage>
        <taxon>Bacteria</taxon>
        <taxon>Pseudomonadati</taxon>
        <taxon>Bacteroidota</taxon>
        <taxon>Bacteroidia</taxon>
        <taxon>Marinilabiliales</taxon>
        <taxon>Prolixibacteraceae</taxon>
        <taxon>Mariniphaga</taxon>
    </lineage>
</organism>
<dbReference type="PANTHER" id="PTHR47623:SF1">
    <property type="entry name" value="OS09G0287300 PROTEIN"/>
    <property type="match status" value="1"/>
</dbReference>
<evidence type="ECO:0000313" key="2">
    <source>
        <dbReference type="Proteomes" id="UP000266441"/>
    </source>
</evidence>
<dbReference type="SUPFAM" id="SSF53254">
    <property type="entry name" value="Phosphoglycerate mutase-like"/>
    <property type="match status" value="1"/>
</dbReference>
<name>A0A399CVF3_9BACT</name>
<dbReference type="RefSeq" id="WP_119351883.1">
    <property type="nucleotide sequence ID" value="NZ_QWET01000024.1"/>
</dbReference>
<dbReference type="OrthoDB" id="9810154at2"/>
<dbReference type="PANTHER" id="PTHR47623">
    <property type="entry name" value="OS09G0287300 PROTEIN"/>
    <property type="match status" value="1"/>
</dbReference>
<proteinExistence type="predicted"/>
<reference evidence="1 2" key="1">
    <citation type="journal article" date="2015" name="Int. J. Syst. Evol. Microbiol.">
        <title>Mariniphaga sediminis sp. nov., isolated from coastal sediment.</title>
        <authorList>
            <person name="Wang F.Q."/>
            <person name="Shen Q.Y."/>
            <person name="Chen G.J."/>
            <person name="Du Z.J."/>
        </authorList>
    </citation>
    <scope>NUCLEOTIDE SEQUENCE [LARGE SCALE GENOMIC DNA]</scope>
    <source>
        <strain evidence="1 2">SY21</strain>
    </source>
</reference>
<dbReference type="AlphaFoldDB" id="A0A399CVF3"/>